<feature type="domain" description="Methyl-accepting transducer" evidence="5">
    <location>
        <begin position="408"/>
        <end position="644"/>
    </location>
</feature>
<dbReference type="Pfam" id="PF17201">
    <property type="entry name" value="Cache_3-Cache_2"/>
    <property type="match status" value="1"/>
</dbReference>
<feature type="domain" description="HAMP" evidence="6">
    <location>
        <begin position="223"/>
        <end position="274"/>
    </location>
</feature>
<dbReference type="InterPro" id="IPR003660">
    <property type="entry name" value="HAMP_dom"/>
</dbReference>
<evidence type="ECO:0000256" key="1">
    <source>
        <dbReference type="ARBA" id="ARBA00023224"/>
    </source>
</evidence>
<dbReference type="InterPro" id="IPR004089">
    <property type="entry name" value="MCPsignal_dom"/>
</dbReference>
<dbReference type="PANTHER" id="PTHR32089">
    <property type="entry name" value="METHYL-ACCEPTING CHEMOTAXIS PROTEIN MCPB"/>
    <property type="match status" value="1"/>
</dbReference>
<evidence type="ECO:0000259" key="6">
    <source>
        <dbReference type="PROSITE" id="PS50885"/>
    </source>
</evidence>
<evidence type="ECO:0000313" key="8">
    <source>
        <dbReference type="Proteomes" id="UP000609531"/>
    </source>
</evidence>
<accession>A0A934IPI1</accession>
<evidence type="ECO:0000256" key="4">
    <source>
        <dbReference type="SAM" id="Phobius"/>
    </source>
</evidence>
<keyword evidence="1 3" id="KW-0807">Transducer</keyword>
<keyword evidence="8" id="KW-1185">Reference proteome</keyword>
<gene>
    <name evidence="7" type="ORF">JCR33_08295</name>
</gene>
<comment type="similarity">
    <text evidence="2">Belongs to the methyl-accepting chemotaxis (MCP) protein family.</text>
</comment>
<feature type="transmembrane region" description="Helical" evidence="4">
    <location>
        <begin position="203"/>
        <end position="226"/>
    </location>
</feature>
<dbReference type="Gene3D" id="3.30.450.20">
    <property type="entry name" value="PAS domain"/>
    <property type="match status" value="1"/>
</dbReference>
<name>A0A934IPI1_9HYPH</name>
<dbReference type="InterPro" id="IPR033462">
    <property type="entry name" value="Cache_3-Cache_2"/>
</dbReference>
<evidence type="ECO:0000256" key="3">
    <source>
        <dbReference type="PROSITE-ProRule" id="PRU00284"/>
    </source>
</evidence>
<keyword evidence="4" id="KW-0472">Membrane</keyword>
<keyword evidence="4" id="KW-0812">Transmembrane</keyword>
<dbReference type="PANTHER" id="PTHR32089:SF112">
    <property type="entry name" value="LYSOZYME-LIKE PROTEIN-RELATED"/>
    <property type="match status" value="1"/>
</dbReference>
<dbReference type="PROSITE" id="PS50111">
    <property type="entry name" value="CHEMOTAXIS_TRANSDUC_2"/>
    <property type="match status" value="1"/>
</dbReference>
<proteinExistence type="inferred from homology"/>
<feature type="transmembrane region" description="Helical" evidence="4">
    <location>
        <begin position="6"/>
        <end position="24"/>
    </location>
</feature>
<dbReference type="Proteomes" id="UP000609531">
    <property type="component" value="Unassembled WGS sequence"/>
</dbReference>
<dbReference type="Gene3D" id="6.10.340.10">
    <property type="match status" value="1"/>
</dbReference>
<dbReference type="PROSITE" id="PS50885">
    <property type="entry name" value="HAMP"/>
    <property type="match status" value="1"/>
</dbReference>
<evidence type="ECO:0000313" key="7">
    <source>
        <dbReference type="EMBL" id="MBJ3775680.1"/>
    </source>
</evidence>
<dbReference type="AlphaFoldDB" id="A0A934IPI1"/>
<sequence>MKLVTVTTVAMVTMGVLVTLFALFEMRATMTDQILAMQRENLRVAANLLAGEVEGVSFQENKSGGISRLTVTMWPALASKSEPDHSFIDYIGKLTRQTATIFAYDPAQNDFVRRTTNIIKPDGQRAVGTVLGSASAAYAPIQSGKPYLGTAVILGTSYQTLYLPIFSSSASVPKNAAGVAGILYVGVRDTGLSARYNETAIGLVLMNAVLILLATLAACAISYVLLRPLGTAADQITALSNGEVVDITVNRQDEVGRMQAALGKLAVTAERAFRQAQMIEQSSQAVLTASADDELRIDYMNPSAGKVFADLRRQDPKLPAEIRGARLSAVHPRGAEIERIARDPRQLPHVEQFRIGEEVAIFRLSALTNRDGTYAGPKLTVIPATQQERTATQFETDVASLLRNVEESLDTLKARTAALEEAANSGTLDSGEAAQVATQTSEAVQTVASAVEELNGSFAEVAERISVNAAMAREAASATEGASASARALEEAGQRISDVVSLIADVAAQTNLLALNATIEASRAGEAGKGFAVVASEVKNLAERAANATTEISTEVARVNAAGHSLLKAVENVQVAIRNVDEVSTAVAAAVNEQQVTTDEIARTVHNVAESASRVQRLSQNVNTASGKTGEAAGEVSRVTDDLDRAGRELGTRAQSFLSFVRKAA</sequence>
<keyword evidence="4" id="KW-1133">Transmembrane helix</keyword>
<dbReference type="SUPFAM" id="SSF58104">
    <property type="entry name" value="Methyl-accepting chemotaxis protein (MCP) signaling domain"/>
    <property type="match status" value="1"/>
</dbReference>
<reference evidence="7" key="1">
    <citation type="submission" date="2020-12" db="EMBL/GenBank/DDBJ databases">
        <title>Bacterial taxonomy.</title>
        <authorList>
            <person name="Pan X."/>
        </authorList>
    </citation>
    <scope>NUCLEOTIDE SEQUENCE</scope>
    <source>
        <strain evidence="7">B2012</strain>
    </source>
</reference>
<dbReference type="Gene3D" id="1.10.287.950">
    <property type="entry name" value="Methyl-accepting chemotaxis protein"/>
    <property type="match status" value="1"/>
</dbReference>
<dbReference type="GO" id="GO:0007165">
    <property type="term" value="P:signal transduction"/>
    <property type="evidence" value="ECO:0007669"/>
    <property type="project" value="UniProtKB-KW"/>
</dbReference>
<dbReference type="EMBL" id="JAEKJA010000006">
    <property type="protein sequence ID" value="MBJ3775680.1"/>
    <property type="molecule type" value="Genomic_DNA"/>
</dbReference>
<dbReference type="GO" id="GO:0016020">
    <property type="term" value="C:membrane"/>
    <property type="evidence" value="ECO:0007669"/>
    <property type="project" value="InterPro"/>
</dbReference>
<organism evidence="7 8">
    <name type="scientific">Acuticoccus mangrovi</name>
    <dbReference type="NCBI Taxonomy" id="2796142"/>
    <lineage>
        <taxon>Bacteria</taxon>
        <taxon>Pseudomonadati</taxon>
        <taxon>Pseudomonadota</taxon>
        <taxon>Alphaproteobacteria</taxon>
        <taxon>Hyphomicrobiales</taxon>
        <taxon>Amorphaceae</taxon>
        <taxon>Acuticoccus</taxon>
    </lineage>
</organism>
<dbReference type="RefSeq" id="WP_211110159.1">
    <property type="nucleotide sequence ID" value="NZ_JAEKJA010000006.1"/>
</dbReference>
<dbReference type="SMART" id="SM00283">
    <property type="entry name" value="MA"/>
    <property type="match status" value="1"/>
</dbReference>
<evidence type="ECO:0000256" key="2">
    <source>
        <dbReference type="ARBA" id="ARBA00029447"/>
    </source>
</evidence>
<protein>
    <submittedName>
        <fullName evidence="7">Cache 3/Cache 2 fusion domain-containing protein</fullName>
    </submittedName>
</protein>
<dbReference type="Pfam" id="PF00015">
    <property type="entry name" value="MCPsignal"/>
    <property type="match status" value="1"/>
</dbReference>
<comment type="caution">
    <text evidence="7">The sequence shown here is derived from an EMBL/GenBank/DDBJ whole genome shotgun (WGS) entry which is preliminary data.</text>
</comment>
<evidence type="ECO:0000259" key="5">
    <source>
        <dbReference type="PROSITE" id="PS50111"/>
    </source>
</evidence>